<dbReference type="InterPro" id="IPR005829">
    <property type="entry name" value="Sugar_transporter_CS"/>
</dbReference>
<gene>
    <name evidence="11" type="ORF">NLU13_9533</name>
</gene>
<feature type="transmembrane region" description="Helical" evidence="9">
    <location>
        <begin position="510"/>
        <end position="530"/>
    </location>
</feature>
<reference evidence="11" key="1">
    <citation type="submission" date="2022-10" db="EMBL/GenBank/DDBJ databases">
        <title>Determination and structural analysis of whole genome sequence of Sarocladium strictum F4-1.</title>
        <authorList>
            <person name="Hu L."/>
            <person name="Jiang Y."/>
        </authorList>
    </citation>
    <scope>NUCLEOTIDE SEQUENCE</scope>
    <source>
        <strain evidence="11">F4-1</strain>
    </source>
</reference>
<feature type="transmembrane region" description="Helical" evidence="9">
    <location>
        <begin position="445"/>
        <end position="469"/>
    </location>
</feature>
<protein>
    <recommendedName>
        <fullName evidence="10">Major facilitator superfamily (MFS) profile domain-containing protein</fullName>
    </recommendedName>
</protein>
<feature type="compositionally biased region" description="Basic and acidic residues" evidence="8">
    <location>
        <begin position="1"/>
        <end position="16"/>
    </location>
</feature>
<evidence type="ECO:0000256" key="7">
    <source>
        <dbReference type="ARBA" id="ARBA00023136"/>
    </source>
</evidence>
<feature type="transmembrane region" description="Helical" evidence="9">
    <location>
        <begin position="197"/>
        <end position="218"/>
    </location>
</feature>
<dbReference type="AlphaFoldDB" id="A0AA39GCI6"/>
<feature type="region of interest" description="Disordered" evidence="8">
    <location>
        <begin position="1"/>
        <end position="80"/>
    </location>
</feature>
<feature type="transmembrane region" description="Helical" evidence="9">
    <location>
        <begin position="100"/>
        <end position="121"/>
    </location>
</feature>
<dbReference type="InterPro" id="IPR036259">
    <property type="entry name" value="MFS_trans_sf"/>
</dbReference>
<evidence type="ECO:0000256" key="1">
    <source>
        <dbReference type="ARBA" id="ARBA00004141"/>
    </source>
</evidence>
<dbReference type="Pfam" id="PF07690">
    <property type="entry name" value="MFS_1"/>
    <property type="match status" value="1"/>
</dbReference>
<dbReference type="PANTHER" id="PTHR23502:SF7">
    <property type="entry name" value="DRUG_PROTON ANTIPORTER YHK8-RELATED"/>
    <property type="match status" value="1"/>
</dbReference>
<keyword evidence="12" id="KW-1185">Reference proteome</keyword>
<evidence type="ECO:0000256" key="6">
    <source>
        <dbReference type="ARBA" id="ARBA00022989"/>
    </source>
</evidence>
<dbReference type="PROSITE" id="PS50850">
    <property type="entry name" value="MFS"/>
    <property type="match status" value="1"/>
</dbReference>
<dbReference type="Gene3D" id="1.20.1250.20">
    <property type="entry name" value="MFS general substrate transporter like domains"/>
    <property type="match status" value="1"/>
</dbReference>
<dbReference type="InterPro" id="IPR011701">
    <property type="entry name" value="MFS"/>
</dbReference>
<evidence type="ECO:0000256" key="8">
    <source>
        <dbReference type="SAM" id="MobiDB-lite"/>
    </source>
</evidence>
<dbReference type="GO" id="GO:0042908">
    <property type="term" value="P:xenobiotic transport"/>
    <property type="evidence" value="ECO:0007669"/>
    <property type="project" value="UniProtKB-ARBA"/>
</dbReference>
<feature type="transmembrane region" description="Helical" evidence="9">
    <location>
        <begin position="331"/>
        <end position="354"/>
    </location>
</feature>
<accession>A0AA39GCI6</accession>
<feature type="compositionally biased region" description="Basic and acidic residues" evidence="8">
    <location>
        <begin position="33"/>
        <end position="57"/>
    </location>
</feature>
<dbReference type="PANTHER" id="PTHR23502">
    <property type="entry name" value="MAJOR FACILITATOR SUPERFAMILY"/>
    <property type="match status" value="1"/>
</dbReference>
<keyword evidence="4" id="KW-1003">Cell membrane</keyword>
<evidence type="ECO:0000313" key="11">
    <source>
        <dbReference type="EMBL" id="KAK0383622.1"/>
    </source>
</evidence>
<evidence type="ECO:0000256" key="3">
    <source>
        <dbReference type="ARBA" id="ARBA00008335"/>
    </source>
</evidence>
<dbReference type="GO" id="GO:0022857">
    <property type="term" value="F:transmembrane transporter activity"/>
    <property type="evidence" value="ECO:0007669"/>
    <property type="project" value="InterPro"/>
</dbReference>
<feature type="domain" description="Major facilitator superfamily (MFS) profile" evidence="10">
    <location>
        <begin position="102"/>
        <end position="536"/>
    </location>
</feature>
<feature type="transmembrane region" description="Helical" evidence="9">
    <location>
        <begin position="420"/>
        <end position="439"/>
    </location>
</feature>
<sequence>MERDVEKDAALGRQPEESSAGVLEPMRSSENARSTEETLMERSDLAKEGQRGLRNDPEANVGDGSEDSASPQGDHKFEVGWDGGDADPLCPRSFSKARKWLIVIIVSSCGFCVTAASSIYTTTYAQMEAEFGNSRIVSVLGLSTFVMGIAVGPMLLSPLSEFYGRRPIYLVSFLLYIIWMIPQAVAHNIATVVVTRFFPGAAGSAFLAVAGGTVGDLFAREELQAPMSIFTIAPFLAPAIGPMLGGFISYHVSWRWVHYVMIIWGAALYACLVILVPETYHPILIRKKAQSRRKETGDERYHAPNERIDRSVVSAILTSLKRPFQLLFFEYMVLSLCLYSAILLGTLYLFFGAFPLVFGTNHGFNLWQVGLSFMGICVGMMVTLVLDPVWHHIRGNLTRKLEEETGVEGASEPEFRLPPAILGSLLVPIGIFMFGWTSYSSIHWIVPIIGSAIFGAGTILIFTGVLTFLVDAYPTYAASAIAANAFVRCAFAAAFPLFGNQMYNRLGYPWASSLLAFLTLAMLPFPYLFFKYGKSIRARSSYATS</sequence>
<evidence type="ECO:0000256" key="9">
    <source>
        <dbReference type="SAM" id="Phobius"/>
    </source>
</evidence>
<dbReference type="FunFam" id="1.20.1250.20:FF:000082">
    <property type="entry name" value="MFS multidrug transporter, putative"/>
    <property type="match status" value="1"/>
</dbReference>
<keyword evidence="7 9" id="KW-0472">Membrane</keyword>
<keyword evidence="5 9" id="KW-0812">Transmembrane</keyword>
<feature type="transmembrane region" description="Helical" evidence="9">
    <location>
        <begin position="168"/>
        <end position="185"/>
    </location>
</feature>
<organism evidence="11 12">
    <name type="scientific">Sarocladium strictum</name>
    <name type="common">Black bundle disease fungus</name>
    <name type="synonym">Acremonium strictum</name>
    <dbReference type="NCBI Taxonomy" id="5046"/>
    <lineage>
        <taxon>Eukaryota</taxon>
        <taxon>Fungi</taxon>
        <taxon>Dikarya</taxon>
        <taxon>Ascomycota</taxon>
        <taxon>Pezizomycotina</taxon>
        <taxon>Sordariomycetes</taxon>
        <taxon>Hypocreomycetidae</taxon>
        <taxon>Hypocreales</taxon>
        <taxon>Sarocladiaceae</taxon>
        <taxon>Sarocladium</taxon>
    </lineage>
</organism>
<comment type="subcellular location">
    <subcellularLocation>
        <location evidence="2">Cell membrane</location>
    </subcellularLocation>
    <subcellularLocation>
        <location evidence="1">Membrane</location>
        <topology evidence="1">Multi-pass membrane protein</topology>
    </subcellularLocation>
</comment>
<dbReference type="PROSITE" id="PS00216">
    <property type="entry name" value="SUGAR_TRANSPORT_1"/>
    <property type="match status" value="1"/>
</dbReference>
<comment type="caution">
    <text evidence="11">The sequence shown here is derived from an EMBL/GenBank/DDBJ whole genome shotgun (WGS) entry which is preliminary data.</text>
</comment>
<evidence type="ECO:0000256" key="4">
    <source>
        <dbReference type="ARBA" id="ARBA00022475"/>
    </source>
</evidence>
<name>A0AA39GCI6_SARSR</name>
<evidence type="ECO:0000256" key="2">
    <source>
        <dbReference type="ARBA" id="ARBA00004236"/>
    </source>
</evidence>
<keyword evidence="6 9" id="KW-1133">Transmembrane helix</keyword>
<feature type="transmembrane region" description="Helical" evidence="9">
    <location>
        <begin position="476"/>
        <end position="498"/>
    </location>
</feature>
<feature type="transmembrane region" description="Helical" evidence="9">
    <location>
        <begin position="256"/>
        <end position="277"/>
    </location>
</feature>
<dbReference type="CDD" id="cd17323">
    <property type="entry name" value="MFS_Tpo1_MDR_like"/>
    <property type="match status" value="1"/>
</dbReference>
<comment type="similarity">
    <text evidence="3">Belongs to the major facilitator superfamily.</text>
</comment>
<dbReference type="EMBL" id="JAPDFR010000009">
    <property type="protein sequence ID" value="KAK0383622.1"/>
    <property type="molecule type" value="Genomic_DNA"/>
</dbReference>
<feature type="transmembrane region" description="Helical" evidence="9">
    <location>
        <begin position="136"/>
        <end position="156"/>
    </location>
</feature>
<feature type="transmembrane region" description="Helical" evidence="9">
    <location>
        <begin position="366"/>
        <end position="390"/>
    </location>
</feature>
<dbReference type="Proteomes" id="UP001175261">
    <property type="component" value="Unassembled WGS sequence"/>
</dbReference>
<evidence type="ECO:0000256" key="5">
    <source>
        <dbReference type="ARBA" id="ARBA00022692"/>
    </source>
</evidence>
<feature type="transmembrane region" description="Helical" evidence="9">
    <location>
        <begin position="230"/>
        <end position="250"/>
    </location>
</feature>
<evidence type="ECO:0000313" key="12">
    <source>
        <dbReference type="Proteomes" id="UP001175261"/>
    </source>
</evidence>
<dbReference type="GO" id="GO:0005886">
    <property type="term" value="C:plasma membrane"/>
    <property type="evidence" value="ECO:0007669"/>
    <property type="project" value="UniProtKB-SubCell"/>
</dbReference>
<evidence type="ECO:0000259" key="10">
    <source>
        <dbReference type="PROSITE" id="PS50850"/>
    </source>
</evidence>
<dbReference type="InterPro" id="IPR020846">
    <property type="entry name" value="MFS_dom"/>
</dbReference>
<dbReference type="SUPFAM" id="SSF103473">
    <property type="entry name" value="MFS general substrate transporter"/>
    <property type="match status" value="1"/>
</dbReference>
<proteinExistence type="inferred from homology"/>
<dbReference type="GO" id="GO:0140115">
    <property type="term" value="P:export across plasma membrane"/>
    <property type="evidence" value="ECO:0007669"/>
    <property type="project" value="UniProtKB-ARBA"/>
</dbReference>